<evidence type="ECO:0008006" key="4">
    <source>
        <dbReference type="Google" id="ProtNLM"/>
    </source>
</evidence>
<evidence type="ECO:0000256" key="1">
    <source>
        <dbReference type="SAM" id="MobiDB-lite"/>
    </source>
</evidence>
<feature type="region of interest" description="Disordered" evidence="1">
    <location>
        <begin position="1"/>
        <end position="23"/>
    </location>
</feature>
<gene>
    <name evidence="2" type="ORF">PIB30_068547</name>
</gene>
<comment type="caution">
    <text evidence="2">The sequence shown here is derived from an EMBL/GenBank/DDBJ whole genome shotgun (WGS) entry which is preliminary data.</text>
</comment>
<protein>
    <recommendedName>
        <fullName evidence="4">Zinc finger GRF-type domain-containing protein</fullName>
    </recommendedName>
</protein>
<organism evidence="2 3">
    <name type="scientific">Stylosanthes scabra</name>
    <dbReference type="NCBI Taxonomy" id="79078"/>
    <lineage>
        <taxon>Eukaryota</taxon>
        <taxon>Viridiplantae</taxon>
        <taxon>Streptophyta</taxon>
        <taxon>Embryophyta</taxon>
        <taxon>Tracheophyta</taxon>
        <taxon>Spermatophyta</taxon>
        <taxon>Magnoliopsida</taxon>
        <taxon>eudicotyledons</taxon>
        <taxon>Gunneridae</taxon>
        <taxon>Pentapetalae</taxon>
        <taxon>rosids</taxon>
        <taxon>fabids</taxon>
        <taxon>Fabales</taxon>
        <taxon>Fabaceae</taxon>
        <taxon>Papilionoideae</taxon>
        <taxon>50 kb inversion clade</taxon>
        <taxon>dalbergioids sensu lato</taxon>
        <taxon>Dalbergieae</taxon>
        <taxon>Pterocarpus clade</taxon>
        <taxon>Stylosanthes</taxon>
    </lineage>
</organism>
<dbReference type="EMBL" id="JASCZI010242392">
    <property type="protein sequence ID" value="MED6210909.1"/>
    <property type="molecule type" value="Genomic_DNA"/>
</dbReference>
<feature type="compositionally biased region" description="Polar residues" evidence="1">
    <location>
        <begin position="1"/>
        <end position="13"/>
    </location>
</feature>
<accession>A0ABU6YLR4</accession>
<evidence type="ECO:0000313" key="2">
    <source>
        <dbReference type="EMBL" id="MED6210909.1"/>
    </source>
</evidence>
<keyword evidence="3" id="KW-1185">Reference proteome</keyword>
<sequence length="87" mass="10008">MTQSMDDNCSDGFTDQGHETKPFDSTCYYHLGVVALRSKTKNNPKRWFYICPKWKVRKICIDCAIKGQPYLLGLFNWQTEDDVGPVG</sequence>
<name>A0ABU6YLR4_9FABA</name>
<reference evidence="2 3" key="1">
    <citation type="journal article" date="2023" name="Plants (Basel)">
        <title>Bridging the Gap: Combining Genomics and Transcriptomics Approaches to Understand Stylosanthes scabra, an Orphan Legume from the Brazilian Caatinga.</title>
        <authorList>
            <person name="Ferreira-Neto J.R.C."/>
            <person name="da Silva M.D."/>
            <person name="Binneck E."/>
            <person name="de Melo N.F."/>
            <person name="da Silva R.H."/>
            <person name="de Melo A.L.T.M."/>
            <person name="Pandolfi V."/>
            <person name="Bustamante F.O."/>
            <person name="Brasileiro-Vidal A.C."/>
            <person name="Benko-Iseppon A.M."/>
        </authorList>
    </citation>
    <scope>NUCLEOTIDE SEQUENCE [LARGE SCALE GENOMIC DNA]</scope>
    <source>
        <tissue evidence="2">Leaves</tissue>
    </source>
</reference>
<proteinExistence type="predicted"/>
<evidence type="ECO:0000313" key="3">
    <source>
        <dbReference type="Proteomes" id="UP001341840"/>
    </source>
</evidence>
<dbReference type="Proteomes" id="UP001341840">
    <property type="component" value="Unassembled WGS sequence"/>
</dbReference>